<evidence type="ECO:0000256" key="13">
    <source>
        <dbReference type="ARBA" id="ARBA00047690"/>
    </source>
</evidence>
<feature type="transmembrane region" description="Helical" evidence="14">
    <location>
        <begin position="215"/>
        <end position="232"/>
    </location>
</feature>
<feature type="transmembrane region" description="Helical" evidence="14">
    <location>
        <begin position="86"/>
        <end position="107"/>
    </location>
</feature>
<dbReference type="NCBIfam" id="NF003349">
    <property type="entry name" value="PRK04375.1-2"/>
    <property type="match status" value="1"/>
</dbReference>
<dbReference type="PATRIC" id="fig|360411.5.peg.3337"/>
<keyword evidence="5 14" id="KW-0808">Transferase</keyword>
<dbReference type="InterPro" id="IPR044878">
    <property type="entry name" value="UbiA_sf"/>
</dbReference>
<evidence type="ECO:0000256" key="2">
    <source>
        <dbReference type="ARBA" id="ARBA00004919"/>
    </source>
</evidence>
<evidence type="ECO:0000256" key="7">
    <source>
        <dbReference type="ARBA" id="ARBA00022989"/>
    </source>
</evidence>
<dbReference type="Proteomes" id="UP000050514">
    <property type="component" value="Unassembled WGS sequence"/>
</dbReference>
<evidence type="ECO:0000256" key="3">
    <source>
        <dbReference type="ARBA" id="ARBA00012292"/>
    </source>
</evidence>
<comment type="similarity">
    <text evidence="14">Belongs to the UbiA prenyltransferase family. Protoheme IX farnesyltransferase subfamily.</text>
</comment>
<feature type="transmembrane region" description="Helical" evidence="14">
    <location>
        <begin position="113"/>
        <end position="134"/>
    </location>
</feature>
<dbReference type="Gene3D" id="1.10.357.140">
    <property type="entry name" value="UbiA prenyltransferase"/>
    <property type="match status" value="1"/>
</dbReference>
<evidence type="ECO:0000256" key="14">
    <source>
        <dbReference type="HAMAP-Rule" id="MF_00154"/>
    </source>
</evidence>
<evidence type="ECO:0000256" key="8">
    <source>
        <dbReference type="ARBA" id="ARBA00023133"/>
    </source>
</evidence>
<evidence type="ECO:0000256" key="4">
    <source>
        <dbReference type="ARBA" id="ARBA00022475"/>
    </source>
</evidence>
<comment type="catalytic activity">
    <reaction evidence="13 14">
        <text>heme b + (2E,6E)-farnesyl diphosphate + H2O = Fe(II)-heme o + diphosphate</text>
        <dbReference type="Rhea" id="RHEA:28070"/>
        <dbReference type="ChEBI" id="CHEBI:15377"/>
        <dbReference type="ChEBI" id="CHEBI:33019"/>
        <dbReference type="ChEBI" id="CHEBI:60344"/>
        <dbReference type="ChEBI" id="CHEBI:60530"/>
        <dbReference type="ChEBI" id="CHEBI:175763"/>
        <dbReference type="EC" id="2.5.1.141"/>
    </reaction>
</comment>
<dbReference type="NCBIfam" id="TIGR01473">
    <property type="entry name" value="cyoE_ctaB"/>
    <property type="match status" value="1"/>
</dbReference>
<feature type="transmembrane region" description="Helical" evidence="14">
    <location>
        <begin position="238"/>
        <end position="258"/>
    </location>
</feature>
<dbReference type="PROSITE" id="PS00943">
    <property type="entry name" value="UBIA"/>
    <property type="match status" value="1"/>
</dbReference>
<dbReference type="InterPro" id="IPR030470">
    <property type="entry name" value="UbiA_prenylTrfase_CS"/>
</dbReference>
<name>A0A0P6XBT1_9CHLR</name>
<comment type="caution">
    <text evidence="15">The sequence shown here is derived from an EMBL/GenBank/DDBJ whole genome shotgun (WGS) entry which is preliminary data.</text>
</comment>
<keyword evidence="9 14" id="KW-0472">Membrane</keyword>
<dbReference type="GO" id="GO:0048034">
    <property type="term" value="P:heme O biosynthetic process"/>
    <property type="evidence" value="ECO:0007669"/>
    <property type="project" value="UniProtKB-UniRule"/>
</dbReference>
<dbReference type="EMBL" id="LGHJ01000010">
    <property type="protein sequence ID" value="KPL77237.1"/>
    <property type="molecule type" value="Genomic_DNA"/>
</dbReference>
<dbReference type="EC" id="2.5.1.141" evidence="3 14"/>
<dbReference type="InterPro" id="IPR006369">
    <property type="entry name" value="Protohaem_IX_farnesylTrfase"/>
</dbReference>
<evidence type="ECO:0000256" key="1">
    <source>
        <dbReference type="ARBA" id="ARBA00004651"/>
    </source>
</evidence>
<evidence type="ECO:0000256" key="9">
    <source>
        <dbReference type="ARBA" id="ARBA00023136"/>
    </source>
</evidence>
<sequence>MRVGGKQRLKAYLMLNKPIIVALLLVTTYAGMVVGGKSIPSVELTLWTLLGGALAAGGSSAINQYIDRQIDGAMQRTAKRPIPSGVLTPAEGLAYGLSACLAAFFILAGTVNLLAALLSVAGMIYYVLIYSIWLKHLTVQNIVIGGGAGAIPPLVGWAAATGSLNIPSLFLFALVFMWTPPHFWALALVRAKDYARAGVPMLPVVRGEKETRNQIFIYTLELVALTLLMPVFKVGGSIFLISAVVLGLWLIHTAWNVLRKPGNKVAWRMYRYSSMYLAFIFLALVVDVLL</sequence>
<feature type="transmembrane region" description="Helical" evidence="14">
    <location>
        <begin position="270"/>
        <end position="289"/>
    </location>
</feature>
<feature type="transmembrane region" description="Helical" evidence="14">
    <location>
        <begin position="12"/>
        <end position="32"/>
    </location>
</feature>
<dbReference type="HAMAP" id="MF_00154">
    <property type="entry name" value="CyoE_CtaB"/>
    <property type="match status" value="1"/>
</dbReference>
<keyword evidence="6 14" id="KW-0812">Transmembrane</keyword>
<gene>
    <name evidence="14" type="primary">ctaB</name>
    <name evidence="15" type="ORF">AC812_04035</name>
</gene>
<keyword evidence="7 14" id="KW-1133">Transmembrane helix</keyword>
<dbReference type="UniPathway" id="UPA00834">
    <property type="reaction ID" value="UER00712"/>
</dbReference>
<dbReference type="Pfam" id="PF01040">
    <property type="entry name" value="UbiA"/>
    <property type="match status" value="1"/>
</dbReference>
<keyword evidence="16" id="KW-1185">Reference proteome</keyword>
<proteinExistence type="inferred from homology"/>
<feature type="transmembrane region" description="Helical" evidence="14">
    <location>
        <begin position="166"/>
        <end position="189"/>
    </location>
</feature>
<keyword evidence="8 14" id="KW-0350">Heme biosynthesis</keyword>
<comment type="pathway">
    <text evidence="2 14">Porphyrin-containing compound metabolism; heme O biosynthesis; heme O from protoheme: step 1/1.</text>
</comment>
<dbReference type="GO" id="GO:0008495">
    <property type="term" value="F:protoheme IX farnesyltransferase activity"/>
    <property type="evidence" value="ECO:0007669"/>
    <property type="project" value="UniProtKB-UniRule"/>
</dbReference>
<dbReference type="GO" id="GO:0005886">
    <property type="term" value="C:plasma membrane"/>
    <property type="evidence" value="ECO:0007669"/>
    <property type="project" value="UniProtKB-SubCell"/>
</dbReference>
<dbReference type="AlphaFoldDB" id="A0A0P6XBT1"/>
<dbReference type="InterPro" id="IPR000537">
    <property type="entry name" value="UbiA_prenyltransferase"/>
</dbReference>
<dbReference type="PANTHER" id="PTHR43448">
    <property type="entry name" value="PROTOHEME IX FARNESYLTRANSFERASE, MITOCHONDRIAL"/>
    <property type="match status" value="1"/>
</dbReference>
<evidence type="ECO:0000256" key="10">
    <source>
        <dbReference type="ARBA" id="ARBA00030253"/>
    </source>
</evidence>
<dbReference type="PANTHER" id="PTHR43448:SF7">
    <property type="entry name" value="4-HYDROXYBENZOATE SOLANESYLTRANSFERASE"/>
    <property type="match status" value="1"/>
</dbReference>
<evidence type="ECO:0000313" key="15">
    <source>
        <dbReference type="EMBL" id="KPL77237.1"/>
    </source>
</evidence>
<feature type="transmembrane region" description="Helical" evidence="14">
    <location>
        <begin position="141"/>
        <end position="160"/>
    </location>
</feature>
<evidence type="ECO:0000256" key="12">
    <source>
        <dbReference type="ARBA" id="ARBA00042475"/>
    </source>
</evidence>
<protein>
    <recommendedName>
        <fullName evidence="11 14">Protoheme IX farnesyltransferase</fullName>
        <ecNumber evidence="3 14">2.5.1.141</ecNumber>
    </recommendedName>
    <alternativeName>
        <fullName evidence="12 14">Heme B farnesyltransferase</fullName>
    </alternativeName>
    <alternativeName>
        <fullName evidence="10 14">Heme O synthase</fullName>
    </alternativeName>
</protein>
<reference evidence="15 16" key="1">
    <citation type="submission" date="2015-07" db="EMBL/GenBank/DDBJ databases">
        <title>Draft genome of Bellilinea caldifistulae DSM 17877.</title>
        <authorList>
            <person name="Hemp J."/>
            <person name="Ward L.M."/>
            <person name="Pace L.A."/>
            <person name="Fischer W.W."/>
        </authorList>
    </citation>
    <scope>NUCLEOTIDE SEQUENCE [LARGE SCALE GENOMIC DNA]</scope>
    <source>
        <strain evidence="15 16">GOMI-1</strain>
    </source>
</reference>
<keyword evidence="4 14" id="KW-1003">Cell membrane</keyword>
<accession>A0A0P6XBT1</accession>
<organism evidence="15 16">
    <name type="scientific">Bellilinea caldifistulae</name>
    <dbReference type="NCBI Taxonomy" id="360411"/>
    <lineage>
        <taxon>Bacteria</taxon>
        <taxon>Bacillati</taxon>
        <taxon>Chloroflexota</taxon>
        <taxon>Anaerolineae</taxon>
        <taxon>Anaerolineales</taxon>
        <taxon>Anaerolineaceae</taxon>
        <taxon>Bellilinea</taxon>
    </lineage>
</organism>
<evidence type="ECO:0000256" key="11">
    <source>
        <dbReference type="ARBA" id="ARBA00040810"/>
    </source>
</evidence>
<comment type="function">
    <text evidence="14">Converts heme B (protoheme IX) to heme O by substitution of the vinyl group on carbon 2 of heme B porphyrin ring with a hydroxyethyl farnesyl side group.</text>
</comment>
<feature type="transmembrane region" description="Helical" evidence="14">
    <location>
        <begin position="44"/>
        <end position="66"/>
    </location>
</feature>
<dbReference type="STRING" id="360411.AC812_04035"/>
<dbReference type="CDD" id="cd13957">
    <property type="entry name" value="PT_UbiA_Cox10"/>
    <property type="match status" value="1"/>
</dbReference>
<evidence type="ECO:0000313" key="16">
    <source>
        <dbReference type="Proteomes" id="UP000050514"/>
    </source>
</evidence>
<evidence type="ECO:0000256" key="5">
    <source>
        <dbReference type="ARBA" id="ARBA00022679"/>
    </source>
</evidence>
<evidence type="ECO:0000256" key="6">
    <source>
        <dbReference type="ARBA" id="ARBA00022692"/>
    </source>
</evidence>
<comment type="subcellular location">
    <subcellularLocation>
        <location evidence="1 14">Cell membrane</location>
        <topology evidence="1 14">Multi-pass membrane protein</topology>
    </subcellularLocation>
</comment>
<comment type="miscellaneous">
    <text evidence="14">Carbon 2 of the heme B porphyrin ring is defined according to the Fischer nomenclature.</text>
</comment>